<organism evidence="2 3">
    <name type="scientific">Hymenobacter monticola</name>
    <dbReference type="NCBI Taxonomy" id="1705399"/>
    <lineage>
        <taxon>Bacteria</taxon>
        <taxon>Pseudomonadati</taxon>
        <taxon>Bacteroidota</taxon>
        <taxon>Cytophagia</taxon>
        <taxon>Cytophagales</taxon>
        <taxon>Hymenobacteraceae</taxon>
        <taxon>Hymenobacter</taxon>
    </lineage>
</organism>
<evidence type="ECO:0000256" key="1">
    <source>
        <dbReference type="SAM" id="SignalP"/>
    </source>
</evidence>
<proteinExistence type="predicted"/>
<sequence length="262" mass="28975">MKTLFTLALAIGSLFLPSCVVYMPMQCAAPQLTDKKQGEVSGSSYLSGRVEVAGTYSPVRHLLVRAAYSSRHGNPQDSTYYRGYQYDLGVGTYWPLGQQWLVGGLGGFGQARSNAAFERTAILFPSTRYEYDARYNKLFGEVYGTFQASEAVSFGAAYRVTQVNFTTLTEHALPVGLSRMTRSEPMVYFRVRLGDGPTESRPVQLQAAWGTSATFGYNESDRSTYYSVGVRDLKQGRSYTTIGISIFPHCLFRKAQAPGEGR</sequence>
<dbReference type="RefSeq" id="WP_243519344.1">
    <property type="nucleotide sequence ID" value="NZ_CP094534.1"/>
</dbReference>
<dbReference type="EMBL" id="CP094534">
    <property type="protein sequence ID" value="UOE36002.1"/>
    <property type="molecule type" value="Genomic_DNA"/>
</dbReference>
<accession>A0ABY4BCG8</accession>
<feature type="chain" id="PRO_5045188899" evidence="1">
    <location>
        <begin position="23"/>
        <end position="262"/>
    </location>
</feature>
<keyword evidence="1" id="KW-0732">Signal</keyword>
<dbReference type="Proteomes" id="UP000831390">
    <property type="component" value="Chromosome"/>
</dbReference>
<reference evidence="2 3" key="1">
    <citation type="submission" date="2022-03" db="EMBL/GenBank/DDBJ databases">
        <title>Hymenobactersp. isolated from the air.</title>
        <authorList>
            <person name="Won M."/>
            <person name="Kwon S.-W."/>
        </authorList>
    </citation>
    <scope>NUCLEOTIDE SEQUENCE [LARGE SCALE GENOMIC DNA]</scope>
    <source>
        <strain evidence="2 3">KACC 22596</strain>
    </source>
</reference>
<gene>
    <name evidence="2" type="ORF">MTP16_10250</name>
</gene>
<feature type="signal peptide" evidence="1">
    <location>
        <begin position="1"/>
        <end position="22"/>
    </location>
</feature>
<keyword evidence="3" id="KW-1185">Reference proteome</keyword>
<evidence type="ECO:0000313" key="3">
    <source>
        <dbReference type="Proteomes" id="UP000831390"/>
    </source>
</evidence>
<protein>
    <submittedName>
        <fullName evidence="2">Uncharacterized protein</fullName>
    </submittedName>
</protein>
<evidence type="ECO:0000313" key="2">
    <source>
        <dbReference type="EMBL" id="UOE36002.1"/>
    </source>
</evidence>
<name>A0ABY4BCG8_9BACT</name>